<feature type="region of interest" description="Disordered" evidence="1">
    <location>
        <begin position="1"/>
        <end position="38"/>
    </location>
</feature>
<dbReference type="BioCyc" id="SCEL448385:SCE_RS41145-MONOMER"/>
<evidence type="ECO:0000313" key="3">
    <source>
        <dbReference type="Proteomes" id="UP000002139"/>
    </source>
</evidence>
<dbReference type="RefSeq" id="WP_012240644.1">
    <property type="nucleotide sequence ID" value="NC_010162.1"/>
</dbReference>
<dbReference type="OrthoDB" id="5507919at2"/>
<sequence length="205" mass="22057">MQRSSDRETAVLYEAPSSVDELVAASPPRPDDAPPEPITGLRPGEVLVGECLDARHPTLAGRLLVRWTTSRGALERWLPSLHGLAVRAQDRVLVSQPSNWPEPLVTGVVDGFALRPEPPLAEAARLTLHGDEALRVAAADGKPLVEVFASETGPVIRLMTEDADIELKGALRISARSIDLVARQGEVRVNAADDVIVQGENIHLN</sequence>
<name>A9FHD5_SORC5</name>
<gene>
    <name evidence="2" type="ordered locus">sce8035</name>
</gene>
<accession>A9FHD5</accession>
<reference evidence="2 3" key="1">
    <citation type="journal article" date="2007" name="Nat. Biotechnol.">
        <title>Complete genome sequence of the myxobacterium Sorangium cellulosum.</title>
        <authorList>
            <person name="Schneiker S."/>
            <person name="Perlova O."/>
            <person name="Kaiser O."/>
            <person name="Gerth K."/>
            <person name="Alici A."/>
            <person name="Altmeyer M.O."/>
            <person name="Bartels D."/>
            <person name="Bekel T."/>
            <person name="Beyer S."/>
            <person name="Bode E."/>
            <person name="Bode H.B."/>
            <person name="Bolten C.J."/>
            <person name="Choudhuri J.V."/>
            <person name="Doss S."/>
            <person name="Elnakady Y.A."/>
            <person name="Frank B."/>
            <person name="Gaigalat L."/>
            <person name="Goesmann A."/>
            <person name="Groeger C."/>
            <person name="Gross F."/>
            <person name="Jelsbak L."/>
            <person name="Jelsbak L."/>
            <person name="Kalinowski J."/>
            <person name="Kegler C."/>
            <person name="Knauber T."/>
            <person name="Konietzny S."/>
            <person name="Kopp M."/>
            <person name="Krause L."/>
            <person name="Krug D."/>
            <person name="Linke B."/>
            <person name="Mahmud T."/>
            <person name="Martinez-Arias R."/>
            <person name="McHardy A.C."/>
            <person name="Merai M."/>
            <person name="Meyer F."/>
            <person name="Mormann S."/>
            <person name="Munoz-Dorado J."/>
            <person name="Perez J."/>
            <person name="Pradella S."/>
            <person name="Rachid S."/>
            <person name="Raddatz G."/>
            <person name="Rosenau F."/>
            <person name="Rueckert C."/>
            <person name="Sasse F."/>
            <person name="Scharfe M."/>
            <person name="Schuster S.C."/>
            <person name="Suen G."/>
            <person name="Treuner-Lange A."/>
            <person name="Velicer G.J."/>
            <person name="Vorholter F.-J."/>
            <person name="Weissman K.J."/>
            <person name="Welch R.D."/>
            <person name="Wenzel S.C."/>
            <person name="Whitworth D.E."/>
            <person name="Wilhelm S."/>
            <person name="Wittmann C."/>
            <person name="Bloecker H."/>
            <person name="Puehler A."/>
            <person name="Mueller R."/>
        </authorList>
    </citation>
    <scope>NUCLEOTIDE SEQUENCE [LARGE SCALE GENOMIC DNA]</scope>
    <source>
        <strain evidence="3">So ce56</strain>
    </source>
</reference>
<evidence type="ECO:0000313" key="2">
    <source>
        <dbReference type="EMBL" id="CAN98205.1"/>
    </source>
</evidence>
<dbReference type="EMBL" id="AM746676">
    <property type="protein sequence ID" value="CAN98205.1"/>
    <property type="molecule type" value="Genomic_DNA"/>
</dbReference>
<dbReference type="HOGENOM" id="CLU_1336793_0_0_7"/>
<proteinExistence type="predicted"/>
<dbReference type="STRING" id="448385.sce8035"/>
<organism evidence="2 3">
    <name type="scientific">Sorangium cellulosum (strain So ce56)</name>
    <name type="common">Polyangium cellulosum (strain So ce56)</name>
    <dbReference type="NCBI Taxonomy" id="448385"/>
    <lineage>
        <taxon>Bacteria</taxon>
        <taxon>Pseudomonadati</taxon>
        <taxon>Myxococcota</taxon>
        <taxon>Polyangia</taxon>
        <taxon>Polyangiales</taxon>
        <taxon>Polyangiaceae</taxon>
        <taxon>Sorangium</taxon>
    </lineage>
</organism>
<dbReference type="KEGG" id="scl:sce8035"/>
<dbReference type="Proteomes" id="UP000002139">
    <property type="component" value="Chromosome"/>
</dbReference>
<protein>
    <submittedName>
        <fullName evidence="2">Uncharacterized protein</fullName>
    </submittedName>
</protein>
<keyword evidence="3" id="KW-1185">Reference proteome</keyword>
<dbReference type="AlphaFoldDB" id="A9FHD5"/>
<evidence type="ECO:0000256" key="1">
    <source>
        <dbReference type="SAM" id="MobiDB-lite"/>
    </source>
</evidence>